<dbReference type="CDD" id="cd01038">
    <property type="entry name" value="Endonuclease_DUF559"/>
    <property type="match status" value="1"/>
</dbReference>
<dbReference type="AlphaFoldDB" id="A0A6I4UVA2"/>
<feature type="domain" description="DUF559" evidence="1">
    <location>
        <begin position="16"/>
        <end position="100"/>
    </location>
</feature>
<evidence type="ECO:0000313" key="3">
    <source>
        <dbReference type="Proteomes" id="UP000469159"/>
    </source>
</evidence>
<sequence>MALRRHQHNYRAARELRRNSGGIKLRKQHPVGPYVVDFYCAEAKLAIEIDGIVHDMGERPELDARRDAFLRTQGIEVVRIPASEVLKSVKDTAEAIAACCRERCA</sequence>
<dbReference type="InterPro" id="IPR007569">
    <property type="entry name" value="DUF559"/>
</dbReference>
<gene>
    <name evidence="2" type="ORF">GRI75_08985</name>
</gene>
<reference evidence="2 3" key="1">
    <citation type="submission" date="2019-12" db="EMBL/GenBank/DDBJ databases">
        <title>Genomic-based taxomic classification of the family Erythrobacteraceae.</title>
        <authorList>
            <person name="Xu L."/>
        </authorList>
    </citation>
    <scope>NUCLEOTIDE SEQUENCE [LARGE SCALE GENOMIC DNA]</scope>
    <source>
        <strain evidence="2 3">MCCC 1K02066</strain>
    </source>
</reference>
<accession>A0A6I4UVA2</accession>
<dbReference type="EMBL" id="WTYK01000004">
    <property type="protein sequence ID" value="MXP41774.1"/>
    <property type="molecule type" value="Genomic_DNA"/>
</dbReference>
<proteinExistence type="predicted"/>
<dbReference type="Gene3D" id="3.40.960.10">
    <property type="entry name" value="VSR Endonuclease"/>
    <property type="match status" value="1"/>
</dbReference>
<dbReference type="InterPro" id="IPR047216">
    <property type="entry name" value="Endonuclease_DUF559_bact"/>
</dbReference>
<dbReference type="Proteomes" id="UP000469159">
    <property type="component" value="Unassembled WGS sequence"/>
</dbReference>
<evidence type="ECO:0000259" key="1">
    <source>
        <dbReference type="Pfam" id="PF04480"/>
    </source>
</evidence>
<dbReference type="PANTHER" id="PTHR38590:SF1">
    <property type="entry name" value="BLL0828 PROTEIN"/>
    <property type="match status" value="1"/>
</dbReference>
<comment type="caution">
    <text evidence="2">The sequence shown here is derived from an EMBL/GenBank/DDBJ whole genome shotgun (WGS) entry which is preliminary data.</text>
</comment>
<name>A0A6I4UVA2_9SPHN</name>
<organism evidence="2 3">
    <name type="scientific">Croceibacterium soli</name>
    <dbReference type="NCBI Taxonomy" id="1739690"/>
    <lineage>
        <taxon>Bacteria</taxon>
        <taxon>Pseudomonadati</taxon>
        <taxon>Pseudomonadota</taxon>
        <taxon>Alphaproteobacteria</taxon>
        <taxon>Sphingomonadales</taxon>
        <taxon>Erythrobacteraceae</taxon>
        <taxon>Croceibacterium</taxon>
    </lineage>
</organism>
<dbReference type="InterPro" id="IPR011335">
    <property type="entry name" value="Restrct_endonuc-II-like"/>
</dbReference>
<evidence type="ECO:0000313" key="2">
    <source>
        <dbReference type="EMBL" id="MXP41774.1"/>
    </source>
</evidence>
<dbReference type="PANTHER" id="PTHR38590">
    <property type="entry name" value="BLL0828 PROTEIN"/>
    <property type="match status" value="1"/>
</dbReference>
<dbReference type="SUPFAM" id="SSF52980">
    <property type="entry name" value="Restriction endonuclease-like"/>
    <property type="match status" value="1"/>
</dbReference>
<dbReference type="OrthoDB" id="9798754at2"/>
<protein>
    <submittedName>
        <fullName evidence="2">DUF559 domain-containing protein</fullName>
    </submittedName>
</protein>
<dbReference type="Pfam" id="PF04480">
    <property type="entry name" value="DUF559"/>
    <property type="match status" value="1"/>
</dbReference>
<keyword evidence="3" id="KW-1185">Reference proteome</keyword>